<evidence type="ECO:0000313" key="2">
    <source>
        <dbReference type="Proteomes" id="UP000546464"/>
    </source>
</evidence>
<sequence>MMSYLRNIHHIVVVEKNKNSICMIKHIYISVGVFMALSCFSDGNESTQSKMLSEISKNWKAGGDSVESVSLDPLSTVQEYIKNRVRDSSLKIGYEIYDNRGFFRIDAKTLFADDGAQMREYVKGLGVSPSVSCYISKEVEVSGAMLISLINKFYDMGFVSIFIYRSSGSYVNVYAELNIE</sequence>
<dbReference type="RefSeq" id="WP_185676627.1">
    <property type="nucleotide sequence ID" value="NZ_JACHVB010000050.1"/>
</dbReference>
<name>A0A842HG76_9BACT</name>
<reference evidence="1 2" key="1">
    <citation type="submission" date="2020-07" db="EMBL/GenBank/DDBJ databases">
        <authorList>
            <person name="Feng X."/>
        </authorList>
    </citation>
    <scope>NUCLEOTIDE SEQUENCE [LARGE SCALE GENOMIC DNA]</scope>
    <source>
        <strain evidence="1 2">JCM31066</strain>
    </source>
</reference>
<organism evidence="1 2">
    <name type="scientific">Ruficoccus amylovorans</name>
    <dbReference type="NCBI Taxonomy" id="1804625"/>
    <lineage>
        <taxon>Bacteria</taxon>
        <taxon>Pseudomonadati</taxon>
        <taxon>Verrucomicrobiota</taxon>
        <taxon>Opitutia</taxon>
        <taxon>Puniceicoccales</taxon>
        <taxon>Cerasicoccaceae</taxon>
        <taxon>Ruficoccus</taxon>
    </lineage>
</organism>
<dbReference type="EMBL" id="JACHVB010000050">
    <property type="protein sequence ID" value="MBC2595685.1"/>
    <property type="molecule type" value="Genomic_DNA"/>
</dbReference>
<keyword evidence="2" id="KW-1185">Reference proteome</keyword>
<gene>
    <name evidence="1" type="ORF">H5P28_15560</name>
</gene>
<protein>
    <submittedName>
        <fullName evidence="1">Uncharacterized protein</fullName>
    </submittedName>
</protein>
<evidence type="ECO:0000313" key="1">
    <source>
        <dbReference type="EMBL" id="MBC2595685.1"/>
    </source>
</evidence>
<dbReference type="Proteomes" id="UP000546464">
    <property type="component" value="Unassembled WGS sequence"/>
</dbReference>
<comment type="caution">
    <text evidence="1">The sequence shown here is derived from an EMBL/GenBank/DDBJ whole genome shotgun (WGS) entry which is preliminary data.</text>
</comment>
<proteinExistence type="predicted"/>
<accession>A0A842HG76</accession>
<dbReference type="AlphaFoldDB" id="A0A842HG76"/>